<dbReference type="GO" id="GO:0016791">
    <property type="term" value="F:phosphatase activity"/>
    <property type="evidence" value="ECO:0007669"/>
    <property type="project" value="TreeGrafter"/>
</dbReference>
<dbReference type="GO" id="GO:0005524">
    <property type="term" value="F:ATP binding"/>
    <property type="evidence" value="ECO:0007669"/>
    <property type="project" value="InterPro"/>
</dbReference>
<dbReference type="PANTHER" id="PTHR48100">
    <property type="entry name" value="BROAD-SPECIFICITY PHOSPHATASE YOR283W-RELATED"/>
    <property type="match status" value="1"/>
</dbReference>
<feature type="binding site" evidence="3">
    <location>
        <position position="58"/>
    </location>
    <ligand>
        <name>substrate</name>
    </ligand>
</feature>
<dbReference type="SUPFAM" id="SSF53254">
    <property type="entry name" value="Phosphoglycerate mutase-like"/>
    <property type="match status" value="1"/>
</dbReference>
<dbReference type="SMART" id="SM00855">
    <property type="entry name" value="PGAM"/>
    <property type="match status" value="1"/>
</dbReference>
<proteinExistence type="predicted"/>
<sequence length="198" mass="22687">MLKIYLIRHGQTEWNLLDKMQGAKNSNLTIKGKTQAIALGKKLAPINFDKIYVSSTARAVETSKLIFPDQNINYSLYLREIAMGAWEGKTYSQIQEHDPEGWNNFFNAPFSYKPSNGGESFKQLEQRLENFINTEKLFSQNGIIAIVSHRITLRMLLSILLKDKKLFSEIDLSPTSLSMVEIDKNTCTIKYLNDTSHY</sequence>
<feature type="binding site" evidence="3">
    <location>
        <begin position="8"/>
        <end position="15"/>
    </location>
    <ligand>
        <name>substrate</name>
    </ligand>
</feature>
<keyword evidence="1" id="KW-0324">Glycolysis</keyword>
<dbReference type="Gene3D" id="3.40.50.1240">
    <property type="entry name" value="Phosphoglycerate mutase-like"/>
    <property type="match status" value="1"/>
</dbReference>
<accession>A0A2S1KRX0</accession>
<dbReference type="PIRSF" id="PIRSF000709">
    <property type="entry name" value="6PFK_2-Ptase"/>
    <property type="match status" value="1"/>
</dbReference>
<evidence type="ECO:0000313" key="5">
    <source>
        <dbReference type="Proteomes" id="UP000244870"/>
    </source>
</evidence>
<dbReference type="CDD" id="cd07067">
    <property type="entry name" value="HP_PGM_like"/>
    <property type="match status" value="1"/>
</dbReference>
<reference evidence="4 5" key="1">
    <citation type="submission" date="2017-04" db="EMBL/GenBank/DDBJ databases">
        <title>Weissella cibaria strain m2 complete genome.</title>
        <authorList>
            <person name="Pan Q."/>
            <person name="Tan M."/>
            <person name="Yao F."/>
            <person name="Su S."/>
        </authorList>
    </citation>
    <scope>NUCLEOTIDE SEQUENCE [LARGE SCALE GENOMIC DNA]</scope>
    <source>
        <strain evidence="4 5">M2</strain>
    </source>
</reference>
<dbReference type="InterPro" id="IPR029033">
    <property type="entry name" value="His_PPase_superfam"/>
</dbReference>
<organism evidence="4 5">
    <name type="scientific">Weissella cibaria</name>
    <dbReference type="NCBI Taxonomy" id="137591"/>
    <lineage>
        <taxon>Bacteria</taxon>
        <taxon>Bacillati</taxon>
        <taxon>Bacillota</taxon>
        <taxon>Bacilli</taxon>
        <taxon>Lactobacillales</taxon>
        <taxon>Lactobacillaceae</taxon>
        <taxon>Weissella</taxon>
    </lineage>
</organism>
<dbReference type="Pfam" id="PF00300">
    <property type="entry name" value="His_Phos_1"/>
    <property type="match status" value="1"/>
</dbReference>
<dbReference type="GO" id="GO:0005737">
    <property type="term" value="C:cytoplasm"/>
    <property type="evidence" value="ECO:0007669"/>
    <property type="project" value="TreeGrafter"/>
</dbReference>
<dbReference type="PANTHER" id="PTHR48100:SF1">
    <property type="entry name" value="HISTIDINE PHOSPHATASE FAMILY PROTEIN-RELATED"/>
    <property type="match status" value="1"/>
</dbReference>
<evidence type="ECO:0000256" key="2">
    <source>
        <dbReference type="ARBA" id="ARBA00023235"/>
    </source>
</evidence>
<dbReference type="GO" id="GO:0006003">
    <property type="term" value="P:fructose 2,6-bisphosphate metabolic process"/>
    <property type="evidence" value="ECO:0007669"/>
    <property type="project" value="InterPro"/>
</dbReference>
<dbReference type="AlphaFoldDB" id="A0A2S1KRX0"/>
<evidence type="ECO:0000313" key="4">
    <source>
        <dbReference type="EMBL" id="AWF95724.1"/>
    </source>
</evidence>
<dbReference type="Proteomes" id="UP000244870">
    <property type="component" value="Chromosome"/>
</dbReference>
<dbReference type="PROSITE" id="PS00175">
    <property type="entry name" value="PG_MUTASE"/>
    <property type="match status" value="1"/>
</dbReference>
<dbReference type="PRINTS" id="PR00991">
    <property type="entry name" value="6PFRUCTKNASE"/>
</dbReference>
<gene>
    <name evidence="4" type="ORF">B6254_1320</name>
</gene>
<evidence type="ECO:0008006" key="6">
    <source>
        <dbReference type="Google" id="ProtNLM"/>
    </source>
</evidence>
<keyword evidence="2" id="KW-0413">Isomerase</keyword>
<evidence type="ECO:0000256" key="3">
    <source>
        <dbReference type="PIRSR" id="PIRSR613078-2"/>
    </source>
</evidence>
<dbReference type="InterPro" id="IPR013078">
    <property type="entry name" value="His_Pase_superF_clade-1"/>
</dbReference>
<dbReference type="EMBL" id="CP020928">
    <property type="protein sequence ID" value="AWF95724.1"/>
    <property type="molecule type" value="Genomic_DNA"/>
</dbReference>
<dbReference type="InterPro" id="IPR050275">
    <property type="entry name" value="PGM_Phosphatase"/>
</dbReference>
<dbReference type="InterPro" id="IPR003094">
    <property type="entry name" value="6Pfruct_kin"/>
</dbReference>
<evidence type="ECO:0000256" key="1">
    <source>
        <dbReference type="ARBA" id="ARBA00023152"/>
    </source>
</evidence>
<protein>
    <recommendedName>
        <fullName evidence="6">Histidine phosphatase family protein</fullName>
    </recommendedName>
</protein>
<dbReference type="RefSeq" id="WP_108730537.1">
    <property type="nucleotide sequence ID" value="NZ_CP020928.1"/>
</dbReference>
<dbReference type="InterPro" id="IPR001345">
    <property type="entry name" value="PG/BPGM_mutase_AS"/>
</dbReference>
<name>A0A2S1KRX0_9LACO</name>